<name>A0A1F5ZX71_9BACT</name>
<protein>
    <submittedName>
        <fullName evidence="2">Uncharacterized protein</fullName>
    </submittedName>
</protein>
<comment type="caution">
    <text evidence="2">The sequence shown here is derived from an EMBL/GenBank/DDBJ whole genome shotgun (WGS) entry which is preliminary data.</text>
</comment>
<keyword evidence="1" id="KW-0812">Transmembrane</keyword>
<gene>
    <name evidence="2" type="ORF">A3D78_00145</name>
</gene>
<dbReference type="EMBL" id="MFJM01000049">
    <property type="protein sequence ID" value="OGG17041.1"/>
    <property type="molecule type" value="Genomic_DNA"/>
</dbReference>
<feature type="transmembrane region" description="Helical" evidence="1">
    <location>
        <begin position="169"/>
        <end position="186"/>
    </location>
</feature>
<proteinExistence type="predicted"/>
<feature type="transmembrane region" description="Helical" evidence="1">
    <location>
        <begin position="20"/>
        <end position="45"/>
    </location>
</feature>
<feature type="transmembrane region" description="Helical" evidence="1">
    <location>
        <begin position="129"/>
        <end position="149"/>
    </location>
</feature>
<dbReference type="AlphaFoldDB" id="A0A1F5ZX71"/>
<keyword evidence="1" id="KW-1133">Transmembrane helix</keyword>
<reference evidence="2 3" key="1">
    <citation type="journal article" date="2016" name="Nat. Commun.">
        <title>Thousands of microbial genomes shed light on interconnected biogeochemical processes in an aquifer system.</title>
        <authorList>
            <person name="Anantharaman K."/>
            <person name="Brown C.T."/>
            <person name="Hug L.A."/>
            <person name="Sharon I."/>
            <person name="Castelle C.J."/>
            <person name="Probst A.J."/>
            <person name="Thomas B.C."/>
            <person name="Singh A."/>
            <person name="Wilkins M.J."/>
            <person name="Karaoz U."/>
            <person name="Brodie E.L."/>
            <person name="Williams K.H."/>
            <person name="Hubbard S.S."/>
            <person name="Banfield J.F."/>
        </authorList>
    </citation>
    <scope>NUCLEOTIDE SEQUENCE [LARGE SCALE GENOMIC DNA]</scope>
</reference>
<evidence type="ECO:0000256" key="1">
    <source>
        <dbReference type="SAM" id="Phobius"/>
    </source>
</evidence>
<dbReference type="Proteomes" id="UP000176253">
    <property type="component" value="Unassembled WGS sequence"/>
</dbReference>
<feature type="transmembrane region" description="Helical" evidence="1">
    <location>
        <begin position="57"/>
        <end position="77"/>
    </location>
</feature>
<accession>A0A1F5ZX71</accession>
<dbReference type="STRING" id="1798383.A3D78_00145"/>
<organism evidence="2 3">
    <name type="scientific">Candidatus Gottesmanbacteria bacterium RIFCSPHIGHO2_02_FULL_39_14</name>
    <dbReference type="NCBI Taxonomy" id="1798383"/>
    <lineage>
        <taxon>Bacteria</taxon>
        <taxon>Candidatus Gottesmaniibacteriota</taxon>
    </lineage>
</organism>
<evidence type="ECO:0000313" key="3">
    <source>
        <dbReference type="Proteomes" id="UP000176253"/>
    </source>
</evidence>
<evidence type="ECO:0000313" key="2">
    <source>
        <dbReference type="EMBL" id="OGG17041.1"/>
    </source>
</evidence>
<feature type="transmembrane region" description="Helical" evidence="1">
    <location>
        <begin position="198"/>
        <end position="220"/>
    </location>
</feature>
<keyword evidence="1" id="KW-0472">Membrane</keyword>
<sequence length="233" mass="27380">MSGKYFYKFRNFLYPHFSELELTTLFYLLVLAIWEFRTVIARIIIDLYLLSEESDKLSLLLGEATTIAAIVFFFILVAINSVKKRKITFFERGSFSFFFYVILSVITLISIVLNFSSLDTDSLWKKFEGIMLVYLFIRSLITITLTIIFSKMGRDHVYATQMTDEQLNITELILIILLSTYFYFSLRIDHVLPTSLSLAYFYTITIISFYRYLANAFGILNARSTHRERQTFK</sequence>
<feature type="transmembrane region" description="Helical" evidence="1">
    <location>
        <begin position="97"/>
        <end position="117"/>
    </location>
</feature>